<keyword evidence="2" id="KW-1185">Reference proteome</keyword>
<reference evidence="1 2" key="1">
    <citation type="submission" date="2020-06" db="EMBL/GenBank/DDBJ databases">
        <authorList>
            <person name="Li R."/>
            <person name="Bekaert M."/>
        </authorList>
    </citation>
    <scope>NUCLEOTIDE SEQUENCE [LARGE SCALE GENOMIC DNA]</scope>
    <source>
        <strain evidence="2">wild</strain>
    </source>
</reference>
<proteinExistence type="predicted"/>
<dbReference type="SUPFAM" id="SSF57903">
    <property type="entry name" value="FYVE/PHD zinc finger"/>
    <property type="match status" value="1"/>
</dbReference>
<evidence type="ECO:0008006" key="3">
    <source>
        <dbReference type="Google" id="ProtNLM"/>
    </source>
</evidence>
<sequence>MVNGKHSENFLNRDATNIHKYINGTTNDNKKIDVNNLNRILREQLEIAINTLNNDSSKSTPNETSLDDITCYKCKRNCRSRGVFCTVGNHWVHSRCQKLSSDEINEVERDSGKYFKCTLCRDQEINVMNHSSSNDQTANLENIMRIPLCNDYLLALTEELDSTRTDEAQESDTDIMDKCTVCDTSF</sequence>
<accession>A0A6J8DB94</accession>
<gene>
    <name evidence="1" type="ORF">MCOR_38910</name>
</gene>
<dbReference type="Proteomes" id="UP000507470">
    <property type="component" value="Unassembled WGS sequence"/>
</dbReference>
<evidence type="ECO:0000313" key="2">
    <source>
        <dbReference type="Proteomes" id="UP000507470"/>
    </source>
</evidence>
<organism evidence="1 2">
    <name type="scientific">Mytilus coruscus</name>
    <name type="common">Sea mussel</name>
    <dbReference type="NCBI Taxonomy" id="42192"/>
    <lineage>
        <taxon>Eukaryota</taxon>
        <taxon>Metazoa</taxon>
        <taxon>Spiralia</taxon>
        <taxon>Lophotrochozoa</taxon>
        <taxon>Mollusca</taxon>
        <taxon>Bivalvia</taxon>
        <taxon>Autobranchia</taxon>
        <taxon>Pteriomorphia</taxon>
        <taxon>Mytilida</taxon>
        <taxon>Mytiloidea</taxon>
        <taxon>Mytilidae</taxon>
        <taxon>Mytilinae</taxon>
        <taxon>Mytilus</taxon>
    </lineage>
</organism>
<dbReference type="EMBL" id="CACVKT020007099">
    <property type="protein sequence ID" value="CAC5405199.1"/>
    <property type="molecule type" value="Genomic_DNA"/>
</dbReference>
<evidence type="ECO:0000313" key="1">
    <source>
        <dbReference type="EMBL" id="CAC5405199.1"/>
    </source>
</evidence>
<protein>
    <recommendedName>
        <fullName evidence="3">PHD-type domain-containing protein</fullName>
    </recommendedName>
</protein>
<dbReference type="InterPro" id="IPR011011">
    <property type="entry name" value="Znf_FYVE_PHD"/>
</dbReference>
<name>A0A6J8DB94_MYTCO</name>
<dbReference type="AlphaFoldDB" id="A0A6J8DB94"/>